<gene>
    <name evidence="4" type="ORF">FHX37_0926</name>
</gene>
<evidence type="ECO:0000256" key="1">
    <source>
        <dbReference type="SAM" id="MobiDB-lite"/>
    </source>
</evidence>
<feature type="transmembrane region" description="Helical" evidence="2">
    <location>
        <begin position="209"/>
        <end position="232"/>
    </location>
</feature>
<feature type="transmembrane region" description="Helical" evidence="2">
    <location>
        <begin position="73"/>
        <end position="89"/>
    </location>
</feature>
<evidence type="ECO:0000256" key="2">
    <source>
        <dbReference type="SAM" id="Phobius"/>
    </source>
</evidence>
<dbReference type="InterPro" id="IPR010656">
    <property type="entry name" value="DctM"/>
</dbReference>
<evidence type="ECO:0000313" key="4">
    <source>
        <dbReference type="EMBL" id="TQN31037.1"/>
    </source>
</evidence>
<feature type="transmembrane region" description="Helical" evidence="2">
    <location>
        <begin position="125"/>
        <end position="144"/>
    </location>
</feature>
<feature type="transmembrane region" description="Helical" evidence="2">
    <location>
        <begin position="625"/>
        <end position="646"/>
    </location>
</feature>
<dbReference type="PANTHER" id="PTHR43849">
    <property type="entry name" value="BLL3936 PROTEIN"/>
    <property type="match status" value="1"/>
</dbReference>
<keyword evidence="2" id="KW-0472">Membrane</keyword>
<feature type="transmembrane region" description="Helical" evidence="2">
    <location>
        <begin position="151"/>
        <end position="171"/>
    </location>
</feature>
<proteinExistence type="predicted"/>
<feature type="compositionally biased region" description="Polar residues" evidence="1">
    <location>
        <begin position="1"/>
        <end position="10"/>
    </location>
</feature>
<feature type="transmembrane region" description="Helical" evidence="2">
    <location>
        <begin position="42"/>
        <end position="61"/>
    </location>
</feature>
<feature type="transmembrane region" description="Helical" evidence="2">
    <location>
        <begin position="524"/>
        <end position="546"/>
    </location>
</feature>
<keyword evidence="2" id="KW-0812">Transmembrane</keyword>
<feature type="transmembrane region" description="Helical" evidence="2">
    <location>
        <begin position="591"/>
        <end position="613"/>
    </location>
</feature>
<dbReference type="EMBL" id="VFQC01000001">
    <property type="protein sequence ID" value="TQN31037.1"/>
    <property type="molecule type" value="Genomic_DNA"/>
</dbReference>
<dbReference type="Proteomes" id="UP000317422">
    <property type="component" value="Unassembled WGS sequence"/>
</dbReference>
<feature type="transmembrane region" description="Helical" evidence="2">
    <location>
        <begin position="553"/>
        <end position="571"/>
    </location>
</feature>
<comment type="caution">
    <text evidence="4">The sequence shown here is derived from an EMBL/GenBank/DDBJ whole genome shotgun (WGS) entry which is preliminary data.</text>
</comment>
<organism evidence="4 5">
    <name type="scientific">Haloactinospora alba</name>
    <dbReference type="NCBI Taxonomy" id="405555"/>
    <lineage>
        <taxon>Bacteria</taxon>
        <taxon>Bacillati</taxon>
        <taxon>Actinomycetota</taxon>
        <taxon>Actinomycetes</taxon>
        <taxon>Streptosporangiales</taxon>
        <taxon>Nocardiopsidaceae</taxon>
        <taxon>Haloactinospora</taxon>
    </lineage>
</organism>
<dbReference type="AlphaFoldDB" id="A0A543NGQ9"/>
<keyword evidence="2" id="KW-1133">Transmembrane helix</keyword>
<feature type="transmembrane region" description="Helical" evidence="2">
    <location>
        <begin position="252"/>
        <end position="274"/>
    </location>
</feature>
<protein>
    <submittedName>
        <fullName evidence="4">TRAP transporter 4TM/12TM fusion protein</fullName>
    </submittedName>
</protein>
<accession>A0A543NGQ9</accession>
<keyword evidence="5" id="KW-1185">Reference proteome</keyword>
<evidence type="ECO:0000313" key="5">
    <source>
        <dbReference type="Proteomes" id="UP000317422"/>
    </source>
</evidence>
<feature type="domain" description="TRAP C4-dicarboxylate transport system permease DctM subunit" evidence="3">
    <location>
        <begin position="193"/>
        <end position="650"/>
    </location>
</feature>
<dbReference type="InterPro" id="IPR011853">
    <property type="entry name" value="TRAP_DctM-Dct_fused"/>
</dbReference>
<dbReference type="NCBIfam" id="TIGR02123">
    <property type="entry name" value="TRAP_fused"/>
    <property type="match status" value="1"/>
</dbReference>
<feature type="transmembrane region" description="Helical" evidence="2">
    <location>
        <begin position="419"/>
        <end position="438"/>
    </location>
</feature>
<feature type="transmembrane region" description="Helical" evidence="2">
    <location>
        <begin position="101"/>
        <end position="119"/>
    </location>
</feature>
<reference evidence="4 5" key="1">
    <citation type="submission" date="2019-06" db="EMBL/GenBank/DDBJ databases">
        <title>Sequencing the genomes of 1000 actinobacteria strains.</title>
        <authorList>
            <person name="Klenk H.-P."/>
        </authorList>
    </citation>
    <scope>NUCLEOTIDE SEQUENCE [LARGE SCALE GENOMIC DNA]</scope>
    <source>
        <strain evidence="4 5">DSM 45015</strain>
    </source>
</reference>
<dbReference type="OrthoDB" id="9759894at2"/>
<name>A0A543NGQ9_9ACTN</name>
<feature type="region of interest" description="Disordered" evidence="1">
    <location>
        <begin position="1"/>
        <end position="34"/>
    </location>
</feature>
<dbReference type="Pfam" id="PF06808">
    <property type="entry name" value="DctM"/>
    <property type="match status" value="1"/>
</dbReference>
<feature type="transmembrane region" description="Helical" evidence="2">
    <location>
        <begin position="183"/>
        <end position="202"/>
    </location>
</feature>
<evidence type="ECO:0000259" key="3">
    <source>
        <dbReference type="Pfam" id="PF06808"/>
    </source>
</evidence>
<feature type="transmembrane region" description="Helical" evidence="2">
    <location>
        <begin position="652"/>
        <end position="677"/>
    </location>
</feature>
<dbReference type="PANTHER" id="PTHR43849:SF2">
    <property type="entry name" value="BLL3936 PROTEIN"/>
    <property type="match status" value="1"/>
</dbReference>
<dbReference type="RefSeq" id="WP_141922309.1">
    <property type="nucleotide sequence ID" value="NZ_VFQC01000001.1"/>
</dbReference>
<feature type="transmembrane region" description="Helical" evidence="2">
    <location>
        <begin position="373"/>
        <end position="398"/>
    </location>
</feature>
<sequence length="742" mass="77269">MATEPTSPSAVDSAGRVVTGAGDAEPQRSRTAEPAGTRQLRVGWRWVVFTVALFLSLFHLYTGYTGTLPDLQQRAPHLALGLVLVFLLYPARPRETTRQRWFGWGLTAAGAALLAYLAATGVAEWYVLAPSLGVLVVVQAVRYLPWSLLGVPAGDLVLSLLGLLCGAYMFFSHEEILETAGLIAPDSVAVATVGILLVLVATQRVLGTALVVLAGAMLAYAYFGPFLPGFLFHSGYTLDRIISTVFLGTEGVFGTPIGISATFIFLFLIFAAMLQRTGMERFFTDLALGSTGWATGGTAKVGVVTSAFTGTITGSSVANTVSNGAFTIPMMKRSGYRSEYAGAVEAASSTGGQLAPPIMGAAAFIMIEFTGLAYIQIIVAAAVPAVLFFAAQFVVIHFDSKRLGIRGIPRRELPDLRHLLASKGYLLLPIVGIFTLLSVGYSPIFAAMGAIALTVGVNALAQVVTAALRRWHGMDDKLTPWSLLEGLVDAARIALPIIIACATAGMIAGVITLTGLGLKLSNGLVTLGQGMLLPTMVLSMLACLILGIGLPTTANYVITATLAAPAIITILQQDASEPTTAMLLMAHLFVYYFGVMADITPPVCLAAYAASGVSGGNPIRTGVQSVRIAVSGFVVPFMFVLSPELLLQGVTWASGTLAVGTGLLGASLVGVAVVGYVNAPISWILRIPVAGAGLALLHGDWRADLVGGAVAALVLARHWWTSRSTGGGSVSTRVGAADGARG</sequence>
<feature type="transmembrane region" description="Helical" evidence="2">
    <location>
        <begin position="444"/>
        <end position="468"/>
    </location>
</feature>
<feature type="transmembrane region" description="Helical" evidence="2">
    <location>
        <begin position="493"/>
        <end position="518"/>
    </location>
</feature>